<dbReference type="HOGENOM" id="CLU_645508_0_0_1"/>
<dbReference type="InParanoid" id="F6S3U6"/>
<dbReference type="OMA" id="VFGIQCP"/>
<reference evidence="1" key="2">
    <citation type="submission" date="2025-08" db="UniProtKB">
        <authorList>
            <consortium name="Ensembl"/>
        </authorList>
    </citation>
    <scope>IDENTIFICATION</scope>
</reference>
<sequence length="425" mass="49273">MDSFKLDQGFDMKLFDEDFEEWVSISDNLNELPSKGKLRVVTEEDVESDCTVPLNTSSESEESMARGETSKSWLLSYSLPKFPAFISDILETNEEISTHTRKKIGQIIFDSMACYTLYPTSFEYKSVCMALLKKYPNLADKSTKDVTGTWLVSLRQRFRDMRRPMYNNDTVKAMKRKYGFHARRDDDQLQSAKRVFVASDCTEDATSIKLHIKALDAELKKKERNLDILQDRMSRTYSIRRKEVQEGDLSILDIISKYSALRLPLCFLEEAQRVFKADIQAKLNAVNPNIWKKLGNLTKIAKPCELDKWMVDEKSLALLFLPRVFKEETELYMIYNMKKEELWLPESPYPCMVISKNEIGIYVQRVFLFNAENANAAAVMVFACYWVFDIEFPKKNRKSLSLLAALAEIEENVSTPVQRILNTIR</sequence>
<reference evidence="2" key="1">
    <citation type="journal article" date="2002" name="Science">
        <title>The draft genome of Ciona intestinalis: insights into chordate and vertebrate origins.</title>
        <authorList>
            <person name="Dehal P."/>
            <person name="Satou Y."/>
            <person name="Campbell R.K."/>
            <person name="Chapman J."/>
            <person name="Degnan B."/>
            <person name="De Tomaso A."/>
            <person name="Davidson B."/>
            <person name="Di Gregorio A."/>
            <person name="Gelpke M."/>
            <person name="Goodstein D.M."/>
            <person name="Harafuji N."/>
            <person name="Hastings K.E."/>
            <person name="Ho I."/>
            <person name="Hotta K."/>
            <person name="Huang W."/>
            <person name="Kawashima T."/>
            <person name="Lemaire P."/>
            <person name="Martinez D."/>
            <person name="Meinertzhagen I.A."/>
            <person name="Necula S."/>
            <person name="Nonaka M."/>
            <person name="Putnam N."/>
            <person name="Rash S."/>
            <person name="Saiga H."/>
            <person name="Satake M."/>
            <person name="Terry A."/>
            <person name="Yamada L."/>
            <person name="Wang H.G."/>
            <person name="Awazu S."/>
            <person name="Azumi K."/>
            <person name="Boore J."/>
            <person name="Branno M."/>
            <person name="Chin-Bow S."/>
            <person name="DeSantis R."/>
            <person name="Doyle S."/>
            <person name="Francino P."/>
            <person name="Keys D.N."/>
            <person name="Haga S."/>
            <person name="Hayashi H."/>
            <person name="Hino K."/>
            <person name="Imai K.S."/>
            <person name="Inaba K."/>
            <person name="Kano S."/>
            <person name="Kobayashi K."/>
            <person name="Kobayashi M."/>
            <person name="Lee B.I."/>
            <person name="Makabe K.W."/>
            <person name="Manohar C."/>
            <person name="Matassi G."/>
            <person name="Medina M."/>
            <person name="Mochizuki Y."/>
            <person name="Mount S."/>
            <person name="Morishita T."/>
            <person name="Miura S."/>
            <person name="Nakayama A."/>
            <person name="Nishizaka S."/>
            <person name="Nomoto H."/>
            <person name="Ohta F."/>
            <person name="Oishi K."/>
            <person name="Rigoutsos I."/>
            <person name="Sano M."/>
            <person name="Sasaki A."/>
            <person name="Sasakura Y."/>
            <person name="Shoguchi E."/>
            <person name="Shin-i T."/>
            <person name="Spagnuolo A."/>
            <person name="Stainier D."/>
            <person name="Suzuki M.M."/>
            <person name="Tassy O."/>
            <person name="Takatori N."/>
            <person name="Tokuoka M."/>
            <person name="Yagi K."/>
            <person name="Yoshizaki F."/>
            <person name="Wada S."/>
            <person name="Zhang C."/>
            <person name="Hyatt P.D."/>
            <person name="Larimer F."/>
            <person name="Detter C."/>
            <person name="Doggett N."/>
            <person name="Glavina T."/>
            <person name="Hawkins T."/>
            <person name="Richardson P."/>
            <person name="Lucas S."/>
            <person name="Kohara Y."/>
            <person name="Levine M."/>
            <person name="Satoh N."/>
            <person name="Rokhsar D.S."/>
        </authorList>
    </citation>
    <scope>NUCLEOTIDE SEQUENCE [LARGE SCALE GENOMIC DNA]</scope>
</reference>
<keyword evidence="2" id="KW-1185">Reference proteome</keyword>
<protein>
    <submittedName>
        <fullName evidence="1">Uncharacterized protein</fullName>
    </submittedName>
</protein>
<dbReference type="PANTHER" id="PTHR31025">
    <property type="entry name" value="SI:CH211-196P9.1-RELATED"/>
    <property type="match status" value="1"/>
</dbReference>
<dbReference type="AlphaFoldDB" id="F6S3U6"/>
<name>F6S3U6_CIOIN</name>
<dbReference type="Ensembl" id="ENSCINT00000020821.3">
    <property type="protein sequence ID" value="ENSCINP00000020821.3"/>
    <property type="gene ID" value="ENSCING00000010495.3"/>
</dbReference>
<dbReference type="GeneTree" id="ENSGT00950000182912"/>
<accession>F6S3U6</accession>
<proteinExistence type="predicted"/>
<evidence type="ECO:0000313" key="1">
    <source>
        <dbReference type="Ensembl" id="ENSCINP00000020821.3"/>
    </source>
</evidence>
<evidence type="ECO:0000313" key="2">
    <source>
        <dbReference type="Proteomes" id="UP000008144"/>
    </source>
</evidence>
<dbReference type="PANTHER" id="PTHR31025:SF25">
    <property type="entry name" value="ZINC FINGER (C2H2)-60"/>
    <property type="match status" value="1"/>
</dbReference>
<organism evidence="1 2">
    <name type="scientific">Ciona intestinalis</name>
    <name type="common">Transparent sea squirt</name>
    <name type="synonym">Ascidia intestinalis</name>
    <dbReference type="NCBI Taxonomy" id="7719"/>
    <lineage>
        <taxon>Eukaryota</taxon>
        <taxon>Metazoa</taxon>
        <taxon>Chordata</taxon>
        <taxon>Tunicata</taxon>
        <taxon>Ascidiacea</taxon>
        <taxon>Phlebobranchia</taxon>
        <taxon>Cionidae</taxon>
        <taxon>Ciona</taxon>
    </lineage>
</organism>
<dbReference type="Proteomes" id="UP000008144">
    <property type="component" value="Unassembled WGS sequence"/>
</dbReference>
<gene>
    <name evidence="1" type="primary">zf(c2h2)-60</name>
</gene>
<reference evidence="1" key="3">
    <citation type="submission" date="2025-09" db="UniProtKB">
        <authorList>
            <consortium name="Ensembl"/>
        </authorList>
    </citation>
    <scope>IDENTIFICATION</scope>
</reference>